<dbReference type="GO" id="GO:0003677">
    <property type="term" value="F:DNA binding"/>
    <property type="evidence" value="ECO:0007669"/>
    <property type="project" value="UniProtKB-KW"/>
</dbReference>
<dbReference type="SUPFAM" id="SSF49313">
    <property type="entry name" value="Cadherin-like"/>
    <property type="match status" value="6"/>
</dbReference>
<accession>A0A922IL20</accession>
<evidence type="ECO:0000256" key="6">
    <source>
        <dbReference type="ARBA" id="ARBA00022989"/>
    </source>
</evidence>
<keyword evidence="13" id="KW-0238">DNA-binding</keyword>
<keyword evidence="8" id="KW-0325">Glycoprotein</keyword>
<keyword evidence="7 11" id="KW-0472">Membrane</keyword>
<dbReference type="EMBL" id="AMPZ03000006">
    <property type="protein sequence ID" value="KAH9581308.1"/>
    <property type="molecule type" value="Genomic_DNA"/>
</dbReference>
<feature type="compositionally biased region" description="Low complexity" evidence="10">
    <location>
        <begin position="1861"/>
        <end position="1877"/>
    </location>
</feature>
<reference evidence="13" key="1">
    <citation type="journal article" date="2012" name="Nat. Genet.">
        <title>Whole-genome sequence of Schistosoma haematobium.</title>
        <authorList>
            <person name="Young N.D."/>
            <person name="Jex A.R."/>
            <person name="Li B."/>
            <person name="Liu S."/>
            <person name="Yang L."/>
            <person name="Xiong Z."/>
            <person name="Li Y."/>
            <person name="Cantacessi C."/>
            <person name="Hall R.S."/>
            <person name="Xu X."/>
            <person name="Chen F."/>
            <person name="Wu X."/>
            <person name="Zerlotini A."/>
            <person name="Oliveira G."/>
            <person name="Hofmann A."/>
            <person name="Zhang G."/>
            <person name="Fang X."/>
            <person name="Kang Y."/>
            <person name="Campbell B.E."/>
            <person name="Loukas A."/>
            <person name="Ranganathan S."/>
            <person name="Rollinson D."/>
            <person name="Rinaldi G."/>
            <person name="Brindley P.J."/>
            <person name="Yang H."/>
            <person name="Wang J."/>
            <person name="Wang J."/>
            <person name="Gasser R.B."/>
        </authorList>
    </citation>
    <scope>NUCLEOTIDE SEQUENCE</scope>
</reference>
<dbReference type="InterPro" id="IPR020894">
    <property type="entry name" value="Cadherin_CS"/>
</dbReference>
<feature type="domain" description="Cadherin" evidence="12">
    <location>
        <begin position="520"/>
        <end position="621"/>
    </location>
</feature>
<evidence type="ECO:0000256" key="10">
    <source>
        <dbReference type="SAM" id="MobiDB-lite"/>
    </source>
</evidence>
<feature type="compositionally biased region" description="Polar residues" evidence="10">
    <location>
        <begin position="1850"/>
        <end position="1859"/>
    </location>
</feature>
<reference evidence="13" key="2">
    <citation type="journal article" date="2019" name="Gigascience">
        <title>High-quality Schistosoma haematobium genome achieved by single-molecule and long-range sequencing.</title>
        <authorList>
            <person name="Stroehlein A.J."/>
            <person name="Korhonen P.K."/>
            <person name="Chong T.M."/>
            <person name="Lim Y.L."/>
            <person name="Chan K.G."/>
            <person name="Webster B."/>
            <person name="Rollinson D."/>
            <person name="Brindley P.J."/>
            <person name="Gasser R.B."/>
            <person name="Young N.D."/>
        </authorList>
    </citation>
    <scope>NUCLEOTIDE SEQUENCE</scope>
</reference>
<dbReference type="PRINTS" id="PR00205">
    <property type="entry name" value="CADHERIN"/>
</dbReference>
<keyword evidence="4 9" id="KW-0106">Calcium</keyword>
<dbReference type="KEGG" id="shx:MS3_00011037"/>
<feature type="domain" description="Cadherin" evidence="12">
    <location>
        <begin position="697"/>
        <end position="813"/>
    </location>
</feature>
<keyword evidence="14" id="KW-1185">Reference proteome</keyword>
<dbReference type="PROSITE" id="PS00232">
    <property type="entry name" value="CADHERIN_1"/>
    <property type="match status" value="4"/>
</dbReference>
<evidence type="ECO:0000256" key="1">
    <source>
        <dbReference type="ARBA" id="ARBA00004370"/>
    </source>
</evidence>
<dbReference type="GO" id="GO:0007156">
    <property type="term" value="P:homophilic cell adhesion via plasma membrane adhesion molecules"/>
    <property type="evidence" value="ECO:0007669"/>
    <property type="project" value="InterPro"/>
</dbReference>
<dbReference type="RefSeq" id="XP_051065442.1">
    <property type="nucleotide sequence ID" value="XM_051219446.1"/>
</dbReference>
<evidence type="ECO:0000256" key="11">
    <source>
        <dbReference type="SAM" id="Phobius"/>
    </source>
</evidence>
<evidence type="ECO:0000256" key="2">
    <source>
        <dbReference type="ARBA" id="ARBA00022692"/>
    </source>
</evidence>
<gene>
    <name evidence="13" type="primary">CDH2_8</name>
    <name evidence="13" type="ORF">MS3_00011037</name>
</gene>
<evidence type="ECO:0000256" key="4">
    <source>
        <dbReference type="ARBA" id="ARBA00022837"/>
    </source>
</evidence>
<dbReference type="InterPro" id="IPR015919">
    <property type="entry name" value="Cadherin-like_sf"/>
</dbReference>
<dbReference type="PANTHER" id="PTHR24026">
    <property type="entry name" value="FAT ATYPICAL CADHERIN-RELATED"/>
    <property type="match status" value="1"/>
</dbReference>
<dbReference type="PANTHER" id="PTHR24026:SF136">
    <property type="entry name" value="PROTOCADHERIN-23"/>
    <property type="match status" value="1"/>
</dbReference>
<sequence length="2074" mass="238340">MYTFYIHYFIIISMFTIVHSIFLTSILHYFIITADESRPNDNHNKDVYNSNNNNNNKCIIIEEILISTFVCDLMFLYDHYTPKNTSKTSLILNILNENQHFQIIDNHQLVTRGRIDREHYVFEKLCQNIQKNNNMIMNFDEDYSLLNEETLKIRTYDPILYLPSTYFTIWWLGVVDRKLWTRASCYLALVSKVYLIPCEGLSCDAVGCFPQCVSYPLPALLPDFFLHWDLICSLQQLVKVCMGRSIFSKSNTYVYRQNTNTCIPKHDICSMGGETLDPGFVLLGTRQQGVPVILRELVLPDEFDSVSPNLTVRDVTIELSGRRLTSSRTEMWLYAVDGKPFPANGNSNQRVFSVSVEFKSESSNNMLVPIAKVIVNHNLSSLETNFLVGTISKMVVGDLTDNPSQIDCTIILEFALISQNRTFKPILINIPVNIQDINDNIPRFDQYTSGLKLEISEDVSTIDQYYVSSMLSSLSVPQSSVPPYWMPYLTTESPLIHNSGSSSSSSGGGKKREIAILPLAKDFDYGLNGTVAYKLEGPDAEYFELLNHTTDSRISNSYDSKPKNIKSLHLISRFTLDRERKSDYRLILLAYDQSEQSKLRNTAQLPISIYIKEVNEYAPKFNFGINITNQQGNTIRQQLLNTDHTFIGHSNRFHPQVQIKSFSYDSQLIVGEQQNQERVEDNNHIKLPNSNYLILGLPEDINVGSRIYRVQAIDFDSIDFSTINNPYQSYQSTHPRITVHYFIAQETDLGVKHYFRLGKEDGWIILIQRLDYESGSRNYILPILAIDFGRPQLSSTLTLTIQVLDVNDEAPSITIRGIESTNINHNNYQRTIGHSTMDSFNPTHFQILAVRENSPIGTFIAKVSARDRDTGASGEVECYLSEADNFGRRTQESGSSLESDYLKGLQNFALHHVEDDSIHSATITNNIESTVSSSYIQHKQSSVLGRHDTEYILMTKTILNREVKNFYFIYLTCHDHVEKKSYLSYSLQHNNNNMPSSTSTKRLSSTKLLKINILDENDNGPQFDRLRYEVKILENSIENTELIKLNAYDKDEESHIGYRFVQVTDQFIQNYTNLNLSTIYAHFKIDSRSGRIKTTNVPLDREVKDSMIIPVIAYDDEFPSRTSHAWIHVEIEDVNDNIPKLTGNTTFWIDEEDTTMEHLINGGNHNRSSSSSSSSSTTLGTRQYHSTNRHIFIGRLNGEDYDIGENGKIIFKLGYENQYNINSPKWFLRSDGNLFVQSIRMYNDRSIDNNNYYLDREKTPFYEIPIIISDLGKNPTLSSTVTITISLRDVNDNSPKFLKPSYNNHNLNLNISHIHADHDHTRSTLNDPNLKTLNIPTERINIFNIDSTNPGTLIYTVHAIDLDDGDNGKIIYKLEAYEGYWQLSYNSYQSFNNINHHHNKSLNNYFIIDQISGEIRINQLITSENLQKIPKSLIILAEDCGIPSRRNYALLYIDFMNEKQNKQIMNNNDHYHDNSLLNINHKNIKTNLDTIDQLINSSTDLNEYHKNQYMGFYSNRNIKIHGNNNNHNHNNPQLKLLDSDKQQINHHHHHQSNLLSTSKMKYTQSMNKKLSFKSPSLIQLQNNQQNDNNNNDLERLIPIYENSINTEPMEIINPYQNSTELITGLGIGLVIIILVCLLLLITYALHGVQTIRLNRNGLHIDRNKLHNNTMKQYQYKSDKSNNNNHNMNNQIDGKNNGHTSKWKHFCNVIQLVINRNRPLNNETMPKSIKTVNSSKSYALNQDKNKSYNVLGMTMDIPFSNDWESVHSEFNPTNPNQKQISNDKKLNYANKTMNHQCIYPQISTFVPVMNSVEMDTMYKHDTCEISPNDTINTVGNTITTKHNQLLQTNISQDESQPELHNTSDGNSNNINNNEPNSNRYPRIYTVCTDGILPISDYMTLNLPDNHSHYVKHLMPANCHFLTNNIDFHRSNMTVPKVLFPHNDDIYLHRHHYHHHQHHQQHHEPLMNTSNELHNQSLLLTQTPVTYSSSSSSLNYCTSPGQYCRIPSTINNSNKLSNSLKNCTKQHVMINISNDQNQINIVKSTEQINKMLNNINQQNIPEDSFKANSLKSGSFV</sequence>
<evidence type="ECO:0000256" key="8">
    <source>
        <dbReference type="ARBA" id="ARBA00023180"/>
    </source>
</evidence>
<dbReference type="Proteomes" id="UP000471633">
    <property type="component" value="Unassembled WGS sequence"/>
</dbReference>
<evidence type="ECO:0000259" key="12">
    <source>
        <dbReference type="PROSITE" id="PS50268"/>
    </source>
</evidence>
<feature type="transmembrane region" description="Helical" evidence="11">
    <location>
        <begin position="7"/>
        <end position="31"/>
    </location>
</feature>
<feature type="region of interest" description="Disordered" evidence="10">
    <location>
        <begin position="1850"/>
        <end position="1878"/>
    </location>
</feature>
<dbReference type="CTD" id="58546473"/>
<dbReference type="CDD" id="cd11304">
    <property type="entry name" value="Cadherin_repeat"/>
    <property type="match status" value="6"/>
</dbReference>
<comment type="caution">
    <text evidence="13">The sequence shown here is derived from an EMBL/GenBank/DDBJ whole genome shotgun (WGS) entry which is preliminary data.</text>
</comment>
<protein>
    <submittedName>
        <fullName evidence="13">Chromodomain-helicase DNA-binding protein</fullName>
    </submittedName>
</protein>
<feature type="transmembrane region" description="Helical" evidence="11">
    <location>
        <begin position="1621"/>
        <end position="1645"/>
    </location>
</feature>
<comment type="subcellular location">
    <subcellularLocation>
        <location evidence="1">Membrane</location>
    </subcellularLocation>
</comment>
<dbReference type="SMART" id="SM00112">
    <property type="entry name" value="CA"/>
    <property type="match status" value="6"/>
</dbReference>
<keyword evidence="3" id="KW-0677">Repeat</keyword>
<keyword evidence="6 11" id="KW-1133">Transmembrane helix</keyword>
<evidence type="ECO:0000256" key="5">
    <source>
        <dbReference type="ARBA" id="ARBA00022889"/>
    </source>
</evidence>
<dbReference type="GO" id="GO:0005886">
    <property type="term" value="C:plasma membrane"/>
    <property type="evidence" value="ECO:0007669"/>
    <property type="project" value="InterPro"/>
</dbReference>
<evidence type="ECO:0000313" key="14">
    <source>
        <dbReference type="Proteomes" id="UP000471633"/>
    </source>
</evidence>
<feature type="domain" description="Cadherin" evidence="12">
    <location>
        <begin position="1193"/>
        <end position="1297"/>
    </location>
</feature>
<organism evidence="13 14">
    <name type="scientific">Schistosoma haematobium</name>
    <name type="common">Blood fluke</name>
    <dbReference type="NCBI Taxonomy" id="6185"/>
    <lineage>
        <taxon>Eukaryota</taxon>
        <taxon>Metazoa</taxon>
        <taxon>Spiralia</taxon>
        <taxon>Lophotrochozoa</taxon>
        <taxon>Platyhelminthes</taxon>
        <taxon>Trematoda</taxon>
        <taxon>Digenea</taxon>
        <taxon>Strigeidida</taxon>
        <taxon>Schistosomatoidea</taxon>
        <taxon>Schistosomatidae</taxon>
        <taxon>Schistosoma</taxon>
    </lineage>
</organism>
<reference evidence="13" key="3">
    <citation type="submission" date="2021-06" db="EMBL/GenBank/DDBJ databases">
        <title>Chromosome-level genome assembly for S. haematobium.</title>
        <authorList>
            <person name="Stroehlein A.J."/>
        </authorList>
    </citation>
    <scope>NUCLEOTIDE SEQUENCE</scope>
</reference>
<keyword evidence="5" id="KW-0130">Cell adhesion</keyword>
<dbReference type="GeneID" id="58546473"/>
<proteinExistence type="predicted"/>
<feature type="domain" description="Cadherin" evidence="12">
    <location>
        <begin position="1024"/>
        <end position="1141"/>
    </location>
</feature>
<dbReference type="InterPro" id="IPR002126">
    <property type="entry name" value="Cadherin-like_dom"/>
</dbReference>
<evidence type="ECO:0000256" key="7">
    <source>
        <dbReference type="ARBA" id="ARBA00023136"/>
    </source>
</evidence>
<feature type="domain" description="Cadherin" evidence="12">
    <location>
        <begin position="1346"/>
        <end position="1465"/>
    </location>
</feature>
<evidence type="ECO:0000256" key="9">
    <source>
        <dbReference type="PROSITE-ProRule" id="PRU00043"/>
    </source>
</evidence>
<dbReference type="PROSITE" id="PS50268">
    <property type="entry name" value="CADHERIN_2"/>
    <property type="match status" value="6"/>
</dbReference>
<dbReference type="GO" id="GO:0005509">
    <property type="term" value="F:calcium ion binding"/>
    <property type="evidence" value="ECO:0007669"/>
    <property type="project" value="UniProtKB-UniRule"/>
</dbReference>
<name>A0A922IL20_SCHHA</name>
<feature type="region of interest" description="Disordered" evidence="10">
    <location>
        <begin position="1160"/>
        <end position="1182"/>
    </location>
</feature>
<evidence type="ECO:0000256" key="3">
    <source>
        <dbReference type="ARBA" id="ARBA00022737"/>
    </source>
</evidence>
<dbReference type="Gene3D" id="2.60.40.60">
    <property type="entry name" value="Cadherins"/>
    <property type="match status" value="6"/>
</dbReference>
<keyword evidence="2 11" id="KW-0812">Transmembrane</keyword>
<evidence type="ECO:0000313" key="13">
    <source>
        <dbReference type="EMBL" id="KAH9581308.1"/>
    </source>
</evidence>
<reference evidence="13" key="4">
    <citation type="journal article" date="2022" name="PLoS Pathog.">
        <title>Chromosome-level genome of Schistosoma haematobium underpins genome-wide explorations of molecular variation.</title>
        <authorList>
            <person name="Stroehlein A.J."/>
            <person name="Korhonen P.K."/>
            <person name="Lee V.V."/>
            <person name="Ralph S.A."/>
            <person name="Mentink-Kane M."/>
            <person name="You H."/>
            <person name="McManus D.P."/>
            <person name="Tchuente L.T."/>
            <person name="Stothard J.R."/>
            <person name="Kaur P."/>
            <person name="Dudchenko O."/>
            <person name="Aiden E.L."/>
            <person name="Yang B."/>
            <person name="Yang H."/>
            <person name="Emery A.M."/>
            <person name="Webster B.L."/>
            <person name="Brindley P.J."/>
            <person name="Rollinson D."/>
            <person name="Chang B.C.H."/>
            <person name="Gasser R.B."/>
            <person name="Young N.D."/>
        </authorList>
    </citation>
    <scope>NUCLEOTIDE SEQUENCE</scope>
</reference>
<feature type="domain" description="Cadherin" evidence="12">
    <location>
        <begin position="842"/>
        <end position="1023"/>
    </location>
</feature>
<dbReference type="Pfam" id="PF00028">
    <property type="entry name" value="Cadherin"/>
    <property type="match status" value="2"/>
</dbReference>